<dbReference type="Gene3D" id="1.10.260.40">
    <property type="entry name" value="lambda repressor-like DNA-binding domains"/>
    <property type="match status" value="1"/>
</dbReference>
<dbReference type="InterPro" id="IPR028082">
    <property type="entry name" value="Peripla_BP_I"/>
</dbReference>
<evidence type="ECO:0000259" key="4">
    <source>
        <dbReference type="PROSITE" id="PS50932"/>
    </source>
</evidence>
<evidence type="ECO:0000313" key="5">
    <source>
        <dbReference type="EMBL" id="GID10795.1"/>
    </source>
</evidence>
<accession>A0A8J3J2A5</accession>
<gene>
    <name evidence="5" type="ORF">Aru02nite_16840</name>
</gene>
<dbReference type="EMBL" id="BOMB01000010">
    <property type="protein sequence ID" value="GID10795.1"/>
    <property type="molecule type" value="Genomic_DNA"/>
</dbReference>
<keyword evidence="1" id="KW-0805">Transcription regulation</keyword>
<dbReference type="AlphaFoldDB" id="A0A8J3J2A5"/>
<keyword evidence="6" id="KW-1185">Reference proteome</keyword>
<keyword evidence="3" id="KW-0804">Transcription</keyword>
<organism evidence="5 6">
    <name type="scientific">Actinocatenispora rupis</name>
    <dbReference type="NCBI Taxonomy" id="519421"/>
    <lineage>
        <taxon>Bacteria</taxon>
        <taxon>Bacillati</taxon>
        <taxon>Actinomycetota</taxon>
        <taxon>Actinomycetes</taxon>
        <taxon>Micromonosporales</taxon>
        <taxon>Micromonosporaceae</taxon>
        <taxon>Actinocatenispora</taxon>
    </lineage>
</organism>
<evidence type="ECO:0000256" key="2">
    <source>
        <dbReference type="ARBA" id="ARBA00023125"/>
    </source>
</evidence>
<dbReference type="PANTHER" id="PTHR30146:SF109">
    <property type="entry name" value="HTH-TYPE TRANSCRIPTIONAL REGULATOR GALS"/>
    <property type="match status" value="1"/>
</dbReference>
<dbReference type="SUPFAM" id="SSF47413">
    <property type="entry name" value="lambda repressor-like DNA-binding domains"/>
    <property type="match status" value="1"/>
</dbReference>
<protein>
    <submittedName>
        <fullName evidence="5">LacI family transcriptional regulator</fullName>
    </submittedName>
</protein>
<reference evidence="5" key="1">
    <citation type="submission" date="2021-01" db="EMBL/GenBank/DDBJ databases">
        <title>Whole genome shotgun sequence of Actinocatenispora rupis NBRC 107355.</title>
        <authorList>
            <person name="Komaki H."/>
            <person name="Tamura T."/>
        </authorList>
    </citation>
    <scope>NUCLEOTIDE SEQUENCE</scope>
    <source>
        <strain evidence="5">NBRC 107355</strain>
    </source>
</reference>
<dbReference type="Proteomes" id="UP000612808">
    <property type="component" value="Unassembled WGS sequence"/>
</dbReference>
<evidence type="ECO:0000313" key="6">
    <source>
        <dbReference type="Proteomes" id="UP000612808"/>
    </source>
</evidence>
<comment type="caution">
    <text evidence="5">The sequence shown here is derived from an EMBL/GenBank/DDBJ whole genome shotgun (WGS) entry which is preliminary data.</text>
</comment>
<dbReference type="CDD" id="cd01392">
    <property type="entry name" value="HTH_LacI"/>
    <property type="match status" value="1"/>
</dbReference>
<name>A0A8J3J2A5_9ACTN</name>
<keyword evidence="2" id="KW-0238">DNA-binding</keyword>
<feature type="domain" description="HTH lacI-type" evidence="4">
    <location>
        <begin position="3"/>
        <end position="57"/>
    </location>
</feature>
<dbReference type="CDD" id="cd06267">
    <property type="entry name" value="PBP1_LacI_sugar_binding-like"/>
    <property type="match status" value="1"/>
</dbReference>
<dbReference type="InterPro" id="IPR000843">
    <property type="entry name" value="HTH_LacI"/>
</dbReference>
<dbReference type="PROSITE" id="PS50932">
    <property type="entry name" value="HTH_LACI_2"/>
    <property type="match status" value="1"/>
</dbReference>
<dbReference type="InterPro" id="IPR046335">
    <property type="entry name" value="LacI/GalR-like_sensor"/>
</dbReference>
<dbReference type="GO" id="GO:0000976">
    <property type="term" value="F:transcription cis-regulatory region binding"/>
    <property type="evidence" value="ECO:0007669"/>
    <property type="project" value="TreeGrafter"/>
</dbReference>
<dbReference type="SMART" id="SM00354">
    <property type="entry name" value="HTH_LACI"/>
    <property type="match status" value="1"/>
</dbReference>
<dbReference type="Pfam" id="PF13377">
    <property type="entry name" value="Peripla_BP_3"/>
    <property type="match status" value="1"/>
</dbReference>
<sequence>MSVTLTDVAQRCGLSASTVSRALSDPDKVSAATRERVQRAAREMGYIPNRVARSLSMGRTGTIGLIVPDIANPFFPPIIKAVQQRCAGKDLSVLLADTNEHSADELDRARTMSKQVDGLIMVSPRSPDRRVGEIAALGPTVFVNRHVPEAPSVLIESPDGMRQAVEHLTALGHRRIAYLAGPRRSWSNQQRRTAVAAACAERDAELVEFGPFEPQVQAGVRAADLLHGTGITAVIAYDDLIALGVMARMSERGLRIGVDVSVVGIDDSPLSGVAYPTLTSIHVPCAEAGTAAVDLLLDVLDEVTAEDDPAPLVELETHLVIRGSTGSAPTG</sequence>
<dbReference type="PANTHER" id="PTHR30146">
    <property type="entry name" value="LACI-RELATED TRANSCRIPTIONAL REPRESSOR"/>
    <property type="match status" value="1"/>
</dbReference>
<evidence type="ECO:0000256" key="3">
    <source>
        <dbReference type="ARBA" id="ARBA00023163"/>
    </source>
</evidence>
<dbReference type="Pfam" id="PF00356">
    <property type="entry name" value="LacI"/>
    <property type="match status" value="1"/>
</dbReference>
<dbReference type="Gene3D" id="3.40.50.2300">
    <property type="match status" value="2"/>
</dbReference>
<proteinExistence type="predicted"/>
<dbReference type="InterPro" id="IPR010982">
    <property type="entry name" value="Lambda_DNA-bd_dom_sf"/>
</dbReference>
<dbReference type="SUPFAM" id="SSF53822">
    <property type="entry name" value="Periplasmic binding protein-like I"/>
    <property type="match status" value="1"/>
</dbReference>
<dbReference type="GO" id="GO:0003700">
    <property type="term" value="F:DNA-binding transcription factor activity"/>
    <property type="evidence" value="ECO:0007669"/>
    <property type="project" value="TreeGrafter"/>
</dbReference>
<evidence type="ECO:0000256" key="1">
    <source>
        <dbReference type="ARBA" id="ARBA00023015"/>
    </source>
</evidence>